<comment type="caution">
    <text evidence="1">The sequence shown here is derived from an EMBL/GenBank/DDBJ whole genome shotgun (WGS) entry which is preliminary data.</text>
</comment>
<feature type="non-terminal residue" evidence="1">
    <location>
        <position position="35"/>
    </location>
</feature>
<evidence type="ECO:0000313" key="1">
    <source>
        <dbReference type="EMBL" id="GAI80341.1"/>
    </source>
</evidence>
<proteinExistence type="predicted"/>
<gene>
    <name evidence="1" type="ORF">S12H4_18966</name>
</gene>
<dbReference type="AlphaFoldDB" id="X1SMF4"/>
<organism evidence="1">
    <name type="scientific">marine sediment metagenome</name>
    <dbReference type="NCBI Taxonomy" id="412755"/>
    <lineage>
        <taxon>unclassified sequences</taxon>
        <taxon>metagenomes</taxon>
        <taxon>ecological metagenomes</taxon>
    </lineage>
</organism>
<name>X1SMF4_9ZZZZ</name>
<sequence>MEDNTFSSRDKPFGGEIHQKLVDYAVEKLKAEGFS</sequence>
<accession>X1SMF4</accession>
<reference evidence="1" key="1">
    <citation type="journal article" date="2014" name="Front. Microbiol.">
        <title>High frequency of phylogenetically diverse reductive dehalogenase-homologous genes in deep subseafloor sedimentary metagenomes.</title>
        <authorList>
            <person name="Kawai M."/>
            <person name="Futagami T."/>
            <person name="Toyoda A."/>
            <person name="Takaki Y."/>
            <person name="Nishi S."/>
            <person name="Hori S."/>
            <person name="Arai W."/>
            <person name="Tsubouchi T."/>
            <person name="Morono Y."/>
            <person name="Uchiyama I."/>
            <person name="Ito T."/>
            <person name="Fujiyama A."/>
            <person name="Inagaki F."/>
            <person name="Takami H."/>
        </authorList>
    </citation>
    <scope>NUCLEOTIDE SEQUENCE</scope>
    <source>
        <strain evidence="1">Expedition CK06-06</strain>
    </source>
</reference>
<protein>
    <submittedName>
        <fullName evidence="1">Uncharacterized protein</fullName>
    </submittedName>
</protein>
<dbReference type="EMBL" id="BARW01009427">
    <property type="protein sequence ID" value="GAI80341.1"/>
    <property type="molecule type" value="Genomic_DNA"/>
</dbReference>